<sequence length="229" mass="23318">MLLLKAPAGRHDAGFTLVEIAIALLVIMLLAGGAISALRAQTAYTRISQTREQLREAREALLSYAVTNQALPCVAATSDGNAAPQPCPTSKGFLPWRTLGLPSADVWGQPLRYAASPGMAGSAGFGFATLGTLKVLSGGANIDANASGAGTYGAIAFAVWSIGEDAVDASANDLGATPQIDNTTVVAAVAGSDDVLEWVSRYALFGRMTTAGRPLPLSSYSSSSSSAGP</sequence>
<evidence type="ECO:0000313" key="2">
    <source>
        <dbReference type="EMBL" id="MEC5387016.1"/>
    </source>
</evidence>
<dbReference type="RefSeq" id="WP_327599997.1">
    <property type="nucleotide sequence ID" value="NZ_JAYXHS010000003.1"/>
</dbReference>
<evidence type="ECO:0000313" key="3">
    <source>
        <dbReference type="Proteomes" id="UP001331561"/>
    </source>
</evidence>
<reference evidence="2 3" key="1">
    <citation type="submission" date="2024-01" db="EMBL/GenBank/DDBJ databases">
        <title>Uliginosibacterium soil sp. nov.</title>
        <authorList>
            <person name="Lv Y."/>
        </authorList>
    </citation>
    <scope>NUCLEOTIDE SEQUENCE [LARGE SCALE GENOMIC DNA]</scope>
    <source>
        <strain evidence="2 3">H3</strain>
    </source>
</reference>
<evidence type="ECO:0000256" key="1">
    <source>
        <dbReference type="SAM" id="Phobius"/>
    </source>
</evidence>
<comment type="caution">
    <text evidence="2">The sequence shown here is derived from an EMBL/GenBank/DDBJ whole genome shotgun (WGS) entry which is preliminary data.</text>
</comment>
<dbReference type="Proteomes" id="UP001331561">
    <property type="component" value="Unassembled WGS sequence"/>
</dbReference>
<protein>
    <submittedName>
        <fullName evidence="2">Type II secretion system protein</fullName>
    </submittedName>
</protein>
<dbReference type="InterPro" id="IPR045584">
    <property type="entry name" value="Pilin-like"/>
</dbReference>
<dbReference type="Gene3D" id="3.30.700.10">
    <property type="entry name" value="Glycoprotein, Type 4 Pilin"/>
    <property type="match status" value="1"/>
</dbReference>
<dbReference type="EMBL" id="JAYXHS010000003">
    <property type="protein sequence ID" value="MEC5387016.1"/>
    <property type="molecule type" value="Genomic_DNA"/>
</dbReference>
<dbReference type="InterPro" id="IPR012902">
    <property type="entry name" value="N_methyl_site"/>
</dbReference>
<keyword evidence="1" id="KW-1133">Transmembrane helix</keyword>
<keyword evidence="1" id="KW-0472">Membrane</keyword>
<feature type="transmembrane region" description="Helical" evidence="1">
    <location>
        <begin position="20"/>
        <end position="38"/>
    </location>
</feature>
<name>A0ABU6K5Q1_9RHOO</name>
<organism evidence="2 3">
    <name type="scientific">Uliginosibacterium silvisoli</name>
    <dbReference type="NCBI Taxonomy" id="3114758"/>
    <lineage>
        <taxon>Bacteria</taxon>
        <taxon>Pseudomonadati</taxon>
        <taxon>Pseudomonadota</taxon>
        <taxon>Betaproteobacteria</taxon>
        <taxon>Rhodocyclales</taxon>
        <taxon>Zoogloeaceae</taxon>
        <taxon>Uliginosibacterium</taxon>
    </lineage>
</organism>
<gene>
    <name evidence="2" type="ORF">VVD49_14885</name>
</gene>
<keyword evidence="1" id="KW-0812">Transmembrane</keyword>
<proteinExistence type="predicted"/>
<keyword evidence="3" id="KW-1185">Reference proteome</keyword>
<dbReference type="Pfam" id="PF07963">
    <property type="entry name" value="N_methyl"/>
    <property type="match status" value="1"/>
</dbReference>
<accession>A0ABU6K5Q1</accession>
<dbReference type="SUPFAM" id="SSF54523">
    <property type="entry name" value="Pili subunits"/>
    <property type="match status" value="1"/>
</dbReference>
<dbReference type="PROSITE" id="PS00409">
    <property type="entry name" value="PROKAR_NTER_METHYL"/>
    <property type="match status" value="1"/>
</dbReference>